<evidence type="ECO:0000313" key="14">
    <source>
        <dbReference type="EMBL" id="OAO15102.1"/>
    </source>
</evidence>
<comment type="similarity">
    <text evidence="2">Belongs to the protein prenyltransferase subunit alpha family.</text>
</comment>
<name>A0A196SG27_BLAHN</name>
<dbReference type="Gene3D" id="1.25.40.120">
    <property type="entry name" value="Protein prenylyltransferase"/>
    <property type="match status" value="1"/>
</dbReference>
<keyword evidence="5" id="KW-0637">Prenyltransferase</keyword>
<dbReference type="GO" id="GO:0005953">
    <property type="term" value="C:CAAX-protein geranylgeranyltransferase complex"/>
    <property type="evidence" value="ECO:0007669"/>
    <property type="project" value="TreeGrafter"/>
</dbReference>
<gene>
    <name evidence="14" type="ORF">AV274_3192</name>
</gene>
<evidence type="ECO:0000256" key="3">
    <source>
        <dbReference type="ARBA" id="ARBA00012700"/>
    </source>
</evidence>
<dbReference type="OrthoDB" id="272289at2759"/>
<dbReference type="STRING" id="478820.A0A196SG27"/>
<dbReference type="GO" id="GO:0005965">
    <property type="term" value="C:protein farnesyltransferase complex"/>
    <property type="evidence" value="ECO:0007669"/>
    <property type="project" value="TreeGrafter"/>
</dbReference>
<evidence type="ECO:0000256" key="13">
    <source>
        <dbReference type="ARBA" id="ARBA00043219"/>
    </source>
</evidence>
<evidence type="ECO:0000256" key="1">
    <source>
        <dbReference type="ARBA" id="ARBA00001946"/>
    </source>
</evidence>
<evidence type="ECO:0000313" key="15">
    <source>
        <dbReference type="Proteomes" id="UP000078348"/>
    </source>
</evidence>
<evidence type="ECO:0000256" key="8">
    <source>
        <dbReference type="ARBA" id="ARBA00022842"/>
    </source>
</evidence>
<dbReference type="GO" id="GO:0004662">
    <property type="term" value="F:CAAX-protein geranylgeranyltransferase activity"/>
    <property type="evidence" value="ECO:0007669"/>
    <property type="project" value="UniProtKB-EC"/>
</dbReference>
<evidence type="ECO:0000256" key="12">
    <source>
        <dbReference type="ARBA" id="ARBA00043086"/>
    </source>
</evidence>
<dbReference type="Proteomes" id="UP000078348">
    <property type="component" value="Unassembled WGS sequence"/>
</dbReference>
<keyword evidence="15" id="KW-1185">Reference proteome</keyword>
<dbReference type="EC" id="2.5.1.58" evidence="4"/>
<dbReference type="EC" id="2.5.1.59" evidence="3"/>
<keyword evidence="8" id="KW-0460">Magnesium</keyword>
<comment type="cofactor">
    <cofactor evidence="1">
        <name>Mg(2+)</name>
        <dbReference type="ChEBI" id="CHEBI:18420"/>
    </cofactor>
</comment>
<comment type="caution">
    <text evidence="14">The sequence shown here is derived from an EMBL/GenBank/DDBJ whole genome shotgun (WGS) entry which is preliminary data.</text>
</comment>
<dbReference type="PROSITE" id="PS51147">
    <property type="entry name" value="PFTA"/>
    <property type="match status" value="4"/>
</dbReference>
<dbReference type="AlphaFoldDB" id="A0A196SG27"/>
<accession>A0A196SG27</accession>
<evidence type="ECO:0000256" key="10">
    <source>
        <dbReference type="ARBA" id="ARBA00041392"/>
    </source>
</evidence>
<organism evidence="14 15">
    <name type="scientific">Blastocystis sp. subtype 1 (strain ATCC 50177 / NandII)</name>
    <dbReference type="NCBI Taxonomy" id="478820"/>
    <lineage>
        <taxon>Eukaryota</taxon>
        <taxon>Sar</taxon>
        <taxon>Stramenopiles</taxon>
        <taxon>Bigyra</taxon>
        <taxon>Opalozoa</taxon>
        <taxon>Opalinata</taxon>
        <taxon>Blastocystidae</taxon>
        <taxon>Blastocystis</taxon>
    </lineage>
</organism>
<evidence type="ECO:0000256" key="11">
    <source>
        <dbReference type="ARBA" id="ARBA00042436"/>
    </source>
</evidence>
<dbReference type="PANTHER" id="PTHR11129">
    <property type="entry name" value="PROTEIN FARNESYLTRANSFERASE ALPHA SUBUNIT/RAB GERANYLGERANYL TRANSFERASE ALPHA SUBUNIT"/>
    <property type="match status" value="1"/>
</dbReference>
<evidence type="ECO:0000256" key="6">
    <source>
        <dbReference type="ARBA" id="ARBA00022679"/>
    </source>
</evidence>
<keyword evidence="6 14" id="KW-0808">Transferase</keyword>
<reference evidence="14 15" key="1">
    <citation type="submission" date="2016-05" db="EMBL/GenBank/DDBJ databases">
        <title>Nuclear genome of Blastocystis sp. subtype 1 NandII.</title>
        <authorList>
            <person name="Gentekaki E."/>
            <person name="Curtis B."/>
            <person name="Stairs C."/>
            <person name="Eme L."/>
            <person name="Herman E."/>
            <person name="Klimes V."/>
            <person name="Arias M.C."/>
            <person name="Elias M."/>
            <person name="Hilliou F."/>
            <person name="Klute M."/>
            <person name="Malik S.-B."/>
            <person name="Pightling A."/>
            <person name="Rachubinski R."/>
            <person name="Salas D."/>
            <person name="Schlacht A."/>
            <person name="Suga H."/>
            <person name="Archibald J."/>
            <person name="Ball S.G."/>
            <person name="Clark G."/>
            <person name="Dacks J."/>
            <person name="Van Der Giezen M."/>
            <person name="Tsaousis A."/>
            <person name="Roger A."/>
        </authorList>
    </citation>
    <scope>NUCLEOTIDE SEQUENCE [LARGE SCALE GENOMIC DNA]</scope>
    <source>
        <strain evidence="15">ATCC 50177 / NandII</strain>
    </source>
</reference>
<evidence type="ECO:0000256" key="7">
    <source>
        <dbReference type="ARBA" id="ARBA00022737"/>
    </source>
</evidence>
<evidence type="ECO:0000256" key="5">
    <source>
        <dbReference type="ARBA" id="ARBA00022602"/>
    </source>
</evidence>
<dbReference type="InterPro" id="IPR002088">
    <property type="entry name" value="Prenyl_trans_a"/>
</dbReference>
<protein>
    <recommendedName>
        <fullName evidence="9">Protein farnesyltransferase/geranylgeranyltransferase type-1 subunit alpha</fullName>
        <ecNumber evidence="4">2.5.1.58</ecNumber>
        <ecNumber evidence="3">2.5.1.59</ecNumber>
    </recommendedName>
    <alternativeName>
        <fullName evidence="12">CAAX farnesyltransferase subunit alpha</fullName>
    </alternativeName>
    <alternativeName>
        <fullName evidence="11">FTase-alpha</fullName>
    </alternativeName>
    <alternativeName>
        <fullName evidence="10">Ras proteins prenyltransferase subunit alpha</fullName>
    </alternativeName>
    <alternativeName>
        <fullName evidence="13">Type I protein geranyl-geranyltransferase subunit alpha</fullName>
    </alternativeName>
</protein>
<dbReference type="EMBL" id="LXWW01000174">
    <property type="protein sequence ID" value="OAO15102.1"/>
    <property type="molecule type" value="Genomic_DNA"/>
</dbReference>
<dbReference type="GO" id="GO:0004660">
    <property type="term" value="F:protein farnesyltransferase activity"/>
    <property type="evidence" value="ECO:0007669"/>
    <property type="project" value="UniProtKB-EC"/>
</dbReference>
<evidence type="ECO:0000256" key="4">
    <source>
        <dbReference type="ARBA" id="ARBA00012702"/>
    </source>
</evidence>
<keyword evidence="7" id="KW-0677">Repeat</keyword>
<sequence>MEADPLLQEFADVEPIYEKDVPNGICKVSYYGDFEQRLAILKGCIKNGELSDRVFKLTGSIIRTNTPYITAWVIRQKCILKNGVNWDEEFEFLDEIRGYNEKCYQTWMHRHFLVQLSGNYSREKDYCDSYIALDNKNIHAWTHRQWIIQTFDQWDGEMEYTAKYIDIDIFNNSAWSHRFFIARHCIRDNVALSNEIEFTLGKIHLAPHNEAAWNYLIGLMKQFKDYCYDDVVYEVKTLLKTVNDIPSAYFLLIQAARSTFEKKELETAISYCDQLQVIDSIRAGYWDNMKRDIVKDIEIMEKLDM</sequence>
<evidence type="ECO:0000256" key="9">
    <source>
        <dbReference type="ARBA" id="ARBA00040965"/>
    </source>
</evidence>
<dbReference type="Pfam" id="PF01239">
    <property type="entry name" value="PPTA"/>
    <property type="match status" value="3"/>
</dbReference>
<evidence type="ECO:0000256" key="2">
    <source>
        <dbReference type="ARBA" id="ARBA00006734"/>
    </source>
</evidence>
<dbReference type="PANTHER" id="PTHR11129:SF1">
    <property type="entry name" value="PROTEIN FARNESYLTRANSFERASE_GERANYLGERANYLTRANSFERASE TYPE-1 SUBUNIT ALPHA"/>
    <property type="match status" value="1"/>
</dbReference>
<proteinExistence type="inferred from homology"/>
<dbReference type="SUPFAM" id="SSF48439">
    <property type="entry name" value="Protein prenylyltransferase"/>
    <property type="match status" value="1"/>
</dbReference>